<dbReference type="PANTHER" id="PTHR31912">
    <property type="entry name" value="IP13529P"/>
    <property type="match status" value="1"/>
</dbReference>
<dbReference type="Proteomes" id="UP000001194">
    <property type="component" value="Unassembled WGS sequence"/>
</dbReference>
<dbReference type="PANTHER" id="PTHR31912:SF34">
    <property type="entry name" value="NOTOCHORD-RELATED PROTEIN"/>
    <property type="match status" value="1"/>
</dbReference>
<dbReference type="InParanoid" id="B0DRD3"/>
<dbReference type="STRING" id="486041.B0DRD3"/>
<dbReference type="GeneID" id="6082210"/>
<dbReference type="AlphaFoldDB" id="B0DRD3"/>
<dbReference type="OrthoDB" id="2506088at2759"/>
<feature type="region of interest" description="Disordered" evidence="1">
    <location>
        <begin position="433"/>
        <end position="462"/>
    </location>
</feature>
<dbReference type="HOGENOM" id="CLU_004591_2_0_1"/>
<dbReference type="EMBL" id="DS547128">
    <property type="protein sequence ID" value="EDR02765.1"/>
    <property type="molecule type" value="Genomic_DNA"/>
</dbReference>
<evidence type="ECO:0000313" key="3">
    <source>
        <dbReference type="Proteomes" id="UP000001194"/>
    </source>
</evidence>
<evidence type="ECO:0000256" key="1">
    <source>
        <dbReference type="SAM" id="MobiDB-lite"/>
    </source>
</evidence>
<reference evidence="2 3" key="1">
    <citation type="journal article" date="2008" name="Nature">
        <title>The genome of Laccaria bicolor provides insights into mycorrhizal symbiosis.</title>
        <authorList>
            <person name="Martin F."/>
            <person name="Aerts A."/>
            <person name="Ahren D."/>
            <person name="Brun A."/>
            <person name="Danchin E.G.J."/>
            <person name="Duchaussoy F."/>
            <person name="Gibon J."/>
            <person name="Kohler A."/>
            <person name="Lindquist E."/>
            <person name="Pereda V."/>
            <person name="Salamov A."/>
            <person name="Shapiro H.J."/>
            <person name="Wuyts J."/>
            <person name="Blaudez D."/>
            <person name="Buee M."/>
            <person name="Brokstein P."/>
            <person name="Canbaeck B."/>
            <person name="Cohen D."/>
            <person name="Courty P.E."/>
            <person name="Coutinho P.M."/>
            <person name="Delaruelle C."/>
            <person name="Detter J.C."/>
            <person name="Deveau A."/>
            <person name="DiFazio S."/>
            <person name="Duplessis S."/>
            <person name="Fraissinet-Tachet L."/>
            <person name="Lucic E."/>
            <person name="Frey-Klett P."/>
            <person name="Fourrey C."/>
            <person name="Feussner I."/>
            <person name="Gay G."/>
            <person name="Grimwood J."/>
            <person name="Hoegger P.J."/>
            <person name="Jain P."/>
            <person name="Kilaru S."/>
            <person name="Labbe J."/>
            <person name="Lin Y.C."/>
            <person name="Legue V."/>
            <person name="Le Tacon F."/>
            <person name="Marmeisse R."/>
            <person name="Melayah D."/>
            <person name="Montanini B."/>
            <person name="Muratet M."/>
            <person name="Nehls U."/>
            <person name="Niculita-Hirzel H."/>
            <person name="Oudot-Le Secq M.P."/>
            <person name="Peter M."/>
            <person name="Quesneville H."/>
            <person name="Rajashekar B."/>
            <person name="Reich M."/>
            <person name="Rouhier N."/>
            <person name="Schmutz J."/>
            <person name="Yin T."/>
            <person name="Chalot M."/>
            <person name="Henrissat B."/>
            <person name="Kuees U."/>
            <person name="Lucas S."/>
            <person name="Van de Peer Y."/>
            <person name="Podila G.K."/>
            <person name="Polle A."/>
            <person name="Pukkila P.J."/>
            <person name="Richardson P.M."/>
            <person name="Rouze P."/>
            <person name="Sanders I.R."/>
            <person name="Stajich J.E."/>
            <person name="Tunlid A."/>
            <person name="Tuskan G."/>
            <person name="Grigoriev I.V."/>
        </authorList>
    </citation>
    <scope>NUCLEOTIDE SEQUENCE [LARGE SCALE GENOMIC DNA]</scope>
    <source>
        <strain evidence="3">S238N-H82 / ATCC MYA-4686</strain>
    </source>
</reference>
<keyword evidence="3" id="KW-1185">Reference proteome</keyword>
<accession>B0DRD3</accession>
<organism evidence="3">
    <name type="scientific">Laccaria bicolor (strain S238N-H82 / ATCC MYA-4686)</name>
    <name type="common">Bicoloured deceiver</name>
    <name type="synonym">Laccaria laccata var. bicolor</name>
    <dbReference type="NCBI Taxonomy" id="486041"/>
    <lineage>
        <taxon>Eukaryota</taxon>
        <taxon>Fungi</taxon>
        <taxon>Dikarya</taxon>
        <taxon>Basidiomycota</taxon>
        <taxon>Agaricomycotina</taxon>
        <taxon>Agaricomycetes</taxon>
        <taxon>Agaricomycetidae</taxon>
        <taxon>Agaricales</taxon>
        <taxon>Agaricineae</taxon>
        <taxon>Hydnangiaceae</taxon>
        <taxon>Laccaria</taxon>
    </lineage>
</organism>
<proteinExistence type="predicted"/>
<evidence type="ECO:0000313" key="2">
    <source>
        <dbReference type="EMBL" id="EDR02765.1"/>
    </source>
</evidence>
<dbReference type="RefSeq" id="XP_001886475.1">
    <property type="nucleotide sequence ID" value="XM_001886440.1"/>
</dbReference>
<dbReference type="KEGG" id="lbc:LACBIDRAFT_307992"/>
<gene>
    <name evidence="2" type="ORF">LACBIDRAFT_307992</name>
</gene>
<sequence>MWDDWEMGGAGFELEDGEAEILLKKCQEFADRMATCGLWGGMEAPNEEDGMRDIEELQEEEEDDDLLTELLQEIALEREEDEVYNEPLDSEASEAWFPYTSKLEFLLDTIDNLPRIHLSGSMMKVILWLLREVGVKHVPSFNKLRKLQKRVREDGGVPTVHWMSPKGNTFSFNDLRAIITNDWTNPLVSPEIRRYPVIPDNGVISEVWHARKWRHNIDRHVASPMYDAGNGQHYFIDEPACLDNGKVVIPLRWVEDERKKVWFDAWDVEFDDQTNLSTIRDEKTRLIDASQLRKNYLSLVEEGRLPQWSHATIEKGHQSQIPNPDRALAEGDPIYCSSVDLFGDDVSGNRTKSWNKHWNTYMTHRNLPRKLLNQQIHIHFILTSTHATVPEQFQGIKEIIEEMHREPVKVRDPRTGQQTRFKIYCNCAPGDNPSQSETSGHIGGKGNHPCRKCNLGGPQKTRETDEGFHASFLAGELRSSQDTLLKVERQVQTACLGVAQAVKDLQTETGVKDAFTQSTIDELITSARNTQKLQPNKSPTEIQSELMAWVNANQARVYNPFLMMKGFDVAQDTPVEILHTILLGVQKYVWHGSHTSWSDSQKKLYAHRLQATNVSGLSIHPIRASYITQYTNSLVGRQLKTLVQVNTFHVYDLVDSQQFLLTKAIGKLAALLWFPEIRNLDEYLGDVETAAANVLDIAALIDPSKIIAKIKYHLLAHLRADIIHFGPLIGVATEVFECFNAIFRYCSILSNHLAPSRDIAYQLAAQETLKHILSRGWWATKSGIWMRPGPSVRNFISTDPVLQTLIGWARNNAFTEPGMVKLLPKVKHEKDQKEARPEFRWAETATASAVNSGCVERSVETLWHRGKHVVAQSQDQCQMGAWVFAKSPLALTEPPVTGRVLDILQEIGNKRCFVVLDIFHISATRHQIFGMPVLKRRLNETHILIVPATNLLFEYNVQHDCQKAHCTASGRQPVVQERIEIEKQEDFIEHKTLDEYLVNTHGFHNAHLVRAVLPRELIAPIPYTLDRKGHHDRIATDLRTSQNAR</sequence>
<protein>
    <submittedName>
        <fullName evidence="2">Predicted protein</fullName>
    </submittedName>
</protein>
<name>B0DRD3_LACBS</name>